<dbReference type="AlphaFoldDB" id="A0A9D4LBH2"/>
<reference evidence="1" key="2">
    <citation type="submission" date="2020-11" db="EMBL/GenBank/DDBJ databases">
        <authorList>
            <person name="McCartney M.A."/>
            <person name="Auch B."/>
            <person name="Kono T."/>
            <person name="Mallez S."/>
            <person name="Becker A."/>
            <person name="Gohl D.M."/>
            <person name="Silverstein K.A.T."/>
            <person name="Koren S."/>
            <person name="Bechman K.B."/>
            <person name="Herman A."/>
            <person name="Abrahante J.E."/>
            <person name="Garbe J."/>
        </authorList>
    </citation>
    <scope>NUCLEOTIDE SEQUENCE</scope>
    <source>
        <strain evidence="1">Duluth1</strain>
        <tissue evidence="1">Whole animal</tissue>
    </source>
</reference>
<proteinExistence type="predicted"/>
<organism evidence="1 2">
    <name type="scientific">Dreissena polymorpha</name>
    <name type="common">Zebra mussel</name>
    <name type="synonym">Mytilus polymorpha</name>
    <dbReference type="NCBI Taxonomy" id="45954"/>
    <lineage>
        <taxon>Eukaryota</taxon>
        <taxon>Metazoa</taxon>
        <taxon>Spiralia</taxon>
        <taxon>Lophotrochozoa</taxon>
        <taxon>Mollusca</taxon>
        <taxon>Bivalvia</taxon>
        <taxon>Autobranchia</taxon>
        <taxon>Heteroconchia</taxon>
        <taxon>Euheterodonta</taxon>
        <taxon>Imparidentia</taxon>
        <taxon>Neoheterodontei</taxon>
        <taxon>Myida</taxon>
        <taxon>Dreissenoidea</taxon>
        <taxon>Dreissenidae</taxon>
        <taxon>Dreissena</taxon>
    </lineage>
</organism>
<evidence type="ECO:0000313" key="1">
    <source>
        <dbReference type="EMBL" id="KAH3854718.1"/>
    </source>
</evidence>
<keyword evidence="2" id="KW-1185">Reference proteome</keyword>
<protein>
    <submittedName>
        <fullName evidence="1">Uncharacterized protein</fullName>
    </submittedName>
</protein>
<name>A0A9D4LBH2_DREPO</name>
<dbReference type="EMBL" id="JAIWYP010000003">
    <property type="protein sequence ID" value="KAH3854718.1"/>
    <property type="molecule type" value="Genomic_DNA"/>
</dbReference>
<reference evidence="1" key="1">
    <citation type="journal article" date="2019" name="bioRxiv">
        <title>The Genome of the Zebra Mussel, Dreissena polymorpha: A Resource for Invasive Species Research.</title>
        <authorList>
            <person name="McCartney M.A."/>
            <person name="Auch B."/>
            <person name="Kono T."/>
            <person name="Mallez S."/>
            <person name="Zhang Y."/>
            <person name="Obille A."/>
            <person name="Becker A."/>
            <person name="Abrahante J.E."/>
            <person name="Garbe J."/>
            <person name="Badalamenti J.P."/>
            <person name="Herman A."/>
            <person name="Mangelson H."/>
            <person name="Liachko I."/>
            <person name="Sullivan S."/>
            <person name="Sone E.D."/>
            <person name="Koren S."/>
            <person name="Silverstein K.A.T."/>
            <person name="Beckman K.B."/>
            <person name="Gohl D.M."/>
        </authorList>
    </citation>
    <scope>NUCLEOTIDE SEQUENCE</scope>
    <source>
        <strain evidence="1">Duluth1</strain>
        <tissue evidence="1">Whole animal</tissue>
    </source>
</reference>
<comment type="caution">
    <text evidence="1">The sequence shown here is derived from an EMBL/GenBank/DDBJ whole genome shotgun (WGS) entry which is preliminary data.</text>
</comment>
<evidence type="ECO:0000313" key="2">
    <source>
        <dbReference type="Proteomes" id="UP000828390"/>
    </source>
</evidence>
<gene>
    <name evidence="1" type="ORF">DPMN_097267</name>
</gene>
<dbReference type="Proteomes" id="UP000828390">
    <property type="component" value="Unassembled WGS sequence"/>
</dbReference>
<sequence length="421" mass="46094">MSSDAYSSGDVIHDHRDFSTSADHFKSGLIQQWADGIISVQAVRIETTSCCVNVEPQKLATLFTHGFDGIPSDDDAVFVFSKTVSADHGLASMWDLAFKGIEGIRPSVSSLNNLTGLFMSQYTENDEAGTSVRNLQHTQASRIFKSAVVNMWSDLHIDMIRSIVELNFALNCCREVENKIRSIVVRNCCGEVDKGKRSSVALNCSRCRRSSVALNIIGEVEKIRSSVALNCCGEGLITSSVALNCCEEGLRRSGIAMNCMEKISSSIRYCIRYCVALNSIVDNIRSRIRSSVTLNFNLNISGEGLIRSSVALIISGEVDKIRSSVTLNFIVDRYTPCSTHRVSTNFRVKFSMLNTGVEKAYVVFSGRSSSSLSWFSGDKILYSSYGQALTASTALEACRSAGAHSGSTHNDLIIFEIHNTE</sequence>
<accession>A0A9D4LBH2</accession>